<proteinExistence type="predicted"/>
<keyword evidence="1" id="KW-0732">Signal</keyword>
<evidence type="ECO:0000313" key="2">
    <source>
        <dbReference type="EMBL" id="MBW73244.1"/>
    </source>
</evidence>
<dbReference type="EMBL" id="GGFL01009066">
    <property type="protein sequence ID" value="MBW73244.1"/>
    <property type="molecule type" value="Transcribed_RNA"/>
</dbReference>
<protein>
    <submittedName>
        <fullName evidence="2">Putative secreted protein</fullName>
    </submittedName>
</protein>
<feature type="signal peptide" evidence="1">
    <location>
        <begin position="1"/>
        <end position="20"/>
    </location>
</feature>
<organism evidence="2">
    <name type="scientific">Anopheles darlingi</name>
    <name type="common">Mosquito</name>
    <dbReference type="NCBI Taxonomy" id="43151"/>
    <lineage>
        <taxon>Eukaryota</taxon>
        <taxon>Metazoa</taxon>
        <taxon>Ecdysozoa</taxon>
        <taxon>Arthropoda</taxon>
        <taxon>Hexapoda</taxon>
        <taxon>Insecta</taxon>
        <taxon>Pterygota</taxon>
        <taxon>Neoptera</taxon>
        <taxon>Endopterygota</taxon>
        <taxon>Diptera</taxon>
        <taxon>Nematocera</taxon>
        <taxon>Culicoidea</taxon>
        <taxon>Culicidae</taxon>
        <taxon>Anophelinae</taxon>
        <taxon>Anopheles</taxon>
    </lineage>
</organism>
<evidence type="ECO:0000256" key="1">
    <source>
        <dbReference type="SAM" id="SignalP"/>
    </source>
</evidence>
<feature type="chain" id="PRO_5014597811" evidence="1">
    <location>
        <begin position="21"/>
        <end position="81"/>
    </location>
</feature>
<sequence length="81" mass="9273">MILMLRALAIVLFQLQQLIATTKPRLSGDYEIQQCPNETAERPSTNRAAHFCGSLDCLCLWSPAPRHRKHCLLRAISQNRR</sequence>
<reference evidence="2" key="1">
    <citation type="submission" date="2018-01" db="EMBL/GenBank/DDBJ databases">
        <title>An insight into the sialome of Amazonian anophelines.</title>
        <authorList>
            <person name="Ribeiro J.M."/>
            <person name="Scarpassa V."/>
            <person name="Calvo E."/>
        </authorList>
    </citation>
    <scope>NUCLEOTIDE SEQUENCE</scope>
</reference>
<accession>A0A2M4D6N3</accession>
<name>A0A2M4D6N3_ANODA</name>
<dbReference type="AlphaFoldDB" id="A0A2M4D6N3"/>